<dbReference type="InterPro" id="IPR027417">
    <property type="entry name" value="P-loop_NTPase"/>
</dbReference>
<keyword evidence="13" id="KW-1185">Reference proteome</keyword>
<gene>
    <name evidence="12" type="ORF">AGR7A_pAt20273</name>
</gene>
<dbReference type="Pfam" id="PF00005">
    <property type="entry name" value="ABC_tran"/>
    <property type="match status" value="1"/>
</dbReference>
<dbReference type="PROSITE" id="PS50893">
    <property type="entry name" value="ABC_TRANSPORTER_2"/>
    <property type="match status" value="1"/>
</dbReference>
<name>A0A1S7U9J4_9HYPH</name>
<keyword evidence="8 12" id="KW-0067">ATP-binding</keyword>
<reference evidence="12" key="1">
    <citation type="submission" date="2016-01" db="EMBL/GenBank/DDBJ databases">
        <authorList>
            <person name="Regsiter A."/>
            <person name="william w."/>
        </authorList>
    </citation>
    <scope>NUCLEOTIDE SEQUENCE</scope>
    <source>
        <strain evidence="12">NCPPB 1641</strain>
    </source>
</reference>
<protein>
    <submittedName>
        <fullName evidence="12">Amino acid transport protein, ATP-binding protein</fullName>
    </submittedName>
</protein>
<dbReference type="InterPro" id="IPR030679">
    <property type="entry name" value="ABC_ATPase_HisP-typ"/>
</dbReference>
<evidence type="ECO:0000313" key="12">
    <source>
        <dbReference type="EMBL" id="CVI63543.1"/>
    </source>
</evidence>
<evidence type="ECO:0000256" key="5">
    <source>
        <dbReference type="ARBA" id="ARBA00022475"/>
    </source>
</evidence>
<dbReference type="AlphaFoldDB" id="A0A1S7U9J4"/>
<dbReference type="CDD" id="cd03262">
    <property type="entry name" value="ABC_HisP_GlnQ"/>
    <property type="match status" value="1"/>
</dbReference>
<dbReference type="InterPro" id="IPR017871">
    <property type="entry name" value="ABC_transporter-like_CS"/>
</dbReference>
<feature type="domain" description="ABC transporter" evidence="11">
    <location>
        <begin position="2"/>
        <end position="236"/>
    </location>
</feature>
<dbReference type="InterPro" id="IPR003439">
    <property type="entry name" value="ABC_transporter-like_ATP-bd"/>
</dbReference>
<proteinExistence type="inferred from homology"/>
<keyword evidence="4" id="KW-0813">Transport</keyword>
<dbReference type="PROSITE" id="PS00211">
    <property type="entry name" value="ABC_TRANSPORTER_1"/>
    <property type="match status" value="1"/>
</dbReference>
<evidence type="ECO:0000313" key="13">
    <source>
        <dbReference type="Proteomes" id="UP000192140"/>
    </source>
</evidence>
<evidence type="ECO:0000256" key="9">
    <source>
        <dbReference type="ARBA" id="ARBA00022970"/>
    </source>
</evidence>
<dbReference type="FunFam" id="3.40.50.300:FF:000020">
    <property type="entry name" value="Amino acid ABC transporter ATP-binding component"/>
    <property type="match status" value="1"/>
</dbReference>
<dbReference type="GO" id="GO:0015424">
    <property type="term" value="F:ABC-type amino acid transporter activity"/>
    <property type="evidence" value="ECO:0007669"/>
    <property type="project" value="InterPro"/>
</dbReference>
<accession>A0A1S7U9J4</accession>
<organism evidence="12 13">
    <name type="scientific">Agrobacterium deltaense NCPPB 1641</name>
    <dbReference type="NCBI Taxonomy" id="1183425"/>
    <lineage>
        <taxon>Bacteria</taxon>
        <taxon>Pseudomonadati</taxon>
        <taxon>Pseudomonadota</taxon>
        <taxon>Alphaproteobacteria</taxon>
        <taxon>Hyphomicrobiales</taxon>
        <taxon>Rhizobiaceae</taxon>
        <taxon>Rhizobium/Agrobacterium group</taxon>
        <taxon>Agrobacterium</taxon>
    </lineage>
</organism>
<dbReference type="InterPro" id="IPR050086">
    <property type="entry name" value="MetN_ABC_transporter-like"/>
</dbReference>
<comment type="subcellular location">
    <subcellularLocation>
        <location evidence="2">Cell inner membrane</location>
    </subcellularLocation>
    <subcellularLocation>
        <location evidence="1">Cell membrane</location>
        <topology evidence="1">Peripheral membrane protein</topology>
    </subcellularLocation>
</comment>
<comment type="similarity">
    <text evidence="3">Belongs to the ABC transporter superfamily.</text>
</comment>
<dbReference type="GO" id="GO:0005886">
    <property type="term" value="C:plasma membrane"/>
    <property type="evidence" value="ECO:0007669"/>
    <property type="project" value="UniProtKB-SubCell"/>
</dbReference>
<dbReference type="SUPFAM" id="SSF52540">
    <property type="entry name" value="P-loop containing nucleoside triphosphate hydrolases"/>
    <property type="match status" value="1"/>
</dbReference>
<dbReference type="PANTHER" id="PTHR43166">
    <property type="entry name" value="AMINO ACID IMPORT ATP-BINDING PROTEIN"/>
    <property type="match status" value="1"/>
</dbReference>
<evidence type="ECO:0000256" key="2">
    <source>
        <dbReference type="ARBA" id="ARBA00004533"/>
    </source>
</evidence>
<keyword evidence="10" id="KW-0472">Membrane</keyword>
<evidence type="ECO:0000256" key="6">
    <source>
        <dbReference type="ARBA" id="ARBA00022519"/>
    </source>
</evidence>
<evidence type="ECO:0000259" key="11">
    <source>
        <dbReference type="PROSITE" id="PS50893"/>
    </source>
</evidence>
<dbReference type="Proteomes" id="UP000192140">
    <property type="component" value="Unassembled WGS sequence"/>
</dbReference>
<comment type="caution">
    <text evidence="12">The sequence shown here is derived from an EMBL/GenBank/DDBJ whole genome shotgun (WGS) entry which is preliminary data.</text>
</comment>
<dbReference type="GO" id="GO:0005524">
    <property type="term" value="F:ATP binding"/>
    <property type="evidence" value="ECO:0007669"/>
    <property type="project" value="UniProtKB-KW"/>
</dbReference>
<dbReference type="InterPro" id="IPR003593">
    <property type="entry name" value="AAA+_ATPase"/>
</dbReference>
<evidence type="ECO:0000256" key="3">
    <source>
        <dbReference type="ARBA" id="ARBA00005417"/>
    </source>
</evidence>
<keyword evidence="6" id="KW-0997">Cell inner membrane</keyword>
<dbReference type="PIRSF" id="PIRSF039085">
    <property type="entry name" value="ABC_ATPase_HisP"/>
    <property type="match status" value="1"/>
</dbReference>
<evidence type="ECO:0000256" key="7">
    <source>
        <dbReference type="ARBA" id="ARBA00022741"/>
    </source>
</evidence>
<keyword evidence="9" id="KW-0029">Amino-acid transport</keyword>
<evidence type="ECO:0000256" key="8">
    <source>
        <dbReference type="ARBA" id="ARBA00022840"/>
    </source>
</evidence>
<evidence type="ECO:0000256" key="10">
    <source>
        <dbReference type="ARBA" id="ARBA00023136"/>
    </source>
</evidence>
<keyword evidence="5" id="KW-1003">Cell membrane</keyword>
<dbReference type="PANTHER" id="PTHR43166:SF9">
    <property type="entry name" value="GLUTAMATE_ASPARTATE IMPORT ATP-BINDING PROTEIN GLTL"/>
    <property type="match status" value="1"/>
</dbReference>
<evidence type="ECO:0000256" key="1">
    <source>
        <dbReference type="ARBA" id="ARBA00004202"/>
    </source>
</evidence>
<dbReference type="GO" id="GO:0016887">
    <property type="term" value="F:ATP hydrolysis activity"/>
    <property type="evidence" value="ECO:0007669"/>
    <property type="project" value="InterPro"/>
</dbReference>
<dbReference type="Gene3D" id="3.40.50.300">
    <property type="entry name" value="P-loop containing nucleotide triphosphate hydrolases"/>
    <property type="match status" value="1"/>
</dbReference>
<dbReference type="EMBL" id="FCNP01000049">
    <property type="protein sequence ID" value="CVI63543.1"/>
    <property type="molecule type" value="Genomic_DNA"/>
</dbReference>
<keyword evidence="7" id="KW-0547">Nucleotide-binding</keyword>
<evidence type="ECO:0000256" key="4">
    <source>
        <dbReference type="ARBA" id="ARBA00022448"/>
    </source>
</evidence>
<dbReference type="SMART" id="SM00382">
    <property type="entry name" value="AAA"/>
    <property type="match status" value="1"/>
</dbReference>
<dbReference type="RefSeq" id="WP_080855205.1">
    <property type="nucleotide sequence ID" value="NZ_LT009777.1"/>
</dbReference>
<sequence>MIEIDSVRKSFGTFEVLKNVSLTVKKGEVVSLIGGSGSGKSTLLMCINGLEGINSGAIRIDGVEVHASSTDLNKLRRRIGIVFQQWNSFPHLTVLQNITLALRKVLRKPKDEAIEIAKKHLAHVGLSGTLDRYPNSMSGGQQQRLAIARALAMGPDYMLFDEVTSALDPILAGEVLDTMRMLAAEGMTMIVVTHEMGFAKEVSDRVAFFKDGEILEIGTPSRIFEQCQHPETKKYVSTSRVK</sequence>